<dbReference type="EMBL" id="BNCQ01000006">
    <property type="protein sequence ID" value="GIL98842.1"/>
    <property type="molecule type" value="Genomic_DNA"/>
</dbReference>
<dbReference type="Gene3D" id="1.10.510.10">
    <property type="entry name" value="Transferase(Phosphotransferase) domain 1"/>
    <property type="match status" value="1"/>
</dbReference>
<dbReference type="InterPro" id="IPR000719">
    <property type="entry name" value="Prot_kinase_dom"/>
</dbReference>
<dbReference type="GO" id="GO:0004672">
    <property type="term" value="F:protein kinase activity"/>
    <property type="evidence" value="ECO:0007669"/>
    <property type="project" value="InterPro"/>
</dbReference>
<evidence type="ECO:0000313" key="5">
    <source>
        <dbReference type="EMBL" id="GIL98842.1"/>
    </source>
</evidence>
<proteinExistence type="predicted"/>
<dbReference type="InterPro" id="IPR011009">
    <property type="entry name" value="Kinase-like_dom_sf"/>
</dbReference>
<dbReference type="PANTHER" id="PTHR24055">
    <property type="entry name" value="MITOGEN-ACTIVATED PROTEIN KINASE"/>
    <property type="match status" value="1"/>
</dbReference>
<evidence type="ECO:0000256" key="3">
    <source>
        <dbReference type="SAM" id="MobiDB-lite"/>
    </source>
</evidence>
<dbReference type="PROSITE" id="PS50011">
    <property type="entry name" value="PROTEIN_KINASE_DOM"/>
    <property type="match status" value="1"/>
</dbReference>
<dbReference type="PROSITE" id="PS00108">
    <property type="entry name" value="PROTEIN_KINASE_ST"/>
    <property type="match status" value="1"/>
</dbReference>
<sequence length="1265" mass="128185">MTFQLCLSLRYLHGEKIVHRDLKPSNVLINNDGVVKLCDFGFARFTSCLDPHDVERLSTYVVTRWYRAPEVLLSMEYGPAADIWALGCTIAELAVGEPLMPGTSTVDQLWRIMRIFGPLPPHMAVRLVEDPRLAAHCVPPRGRTLAVRLQHVGPRLIQFLEACLRLDPNHRLTADELLRMPYFFEIPQLVAGTTLEQLVAREMQPRGPSPRRHVAPSPQLPMAATAAAVVPMPRQQEAVTKPAPRMVEPGSFGPQVAAAAANVNAAAGAGAAEKTKTRFLQVIHVGSLHEQQRKHEENPHQHSQAQEAGEETTAATRQEQREALASGAATSVTTVRAGVAGATCTCSTTSPQSASAFMFTTPEVADVGGGDGGVSVDAVVDGKHALDGAVAQLHSVSCPATSDNNLSELRLRPEIPAGHHEDRDKASQGNDAESRLANATADGGDKATAGAADAGAGNPDSVCTQPLSLRDVVAAVAVAAAVTARTQESTIPSGDDVLRALLPEVAVAGGSGLPLQYQQAVDKMQQQTAEQLSGPPSLQSGFAFVNGGGSTGGGGGGGGGASQEPSLAQGIISDYSQLLQAATAMSSGARGSPKEVIAAFLNGSCSRQASGGGGSSKGGGNESLRAAAAAVLAAAEAQNSSTAITAAAATGSRSGAGESITVGTNESQPSLRGWAEMAVSADQIQNCLALAEALACTDLSTGLIFGPTATEAPTVKATNNSVELQAPRVLQNQDELRALELSGGAVYSELKQQTPFTIGAVATGAGGGNNSEITAAAAAAALPMTAFGAPEPWVPTGHRRIAVATGLHRNAPHAAAAATSSGPFGGSFGRYHKPDLVISASQQDLAKAMHQSLSGHVGGNAALLATADAAPAAVVATAAAAVGSLSGEAPLQLVTSSLALLTYMAGELGEVMTPMGAPQLPSCTGITYPHRRPANQIGDVYDFTISPLGSGPLLPYNPDTDARVAPSAQLHAKPILISSGQLVNADGPVAAQSSSTTMCSPVGLSTTSDHATSTKAAVAYLAANSKAGSSGATQGCCHLDAAMGMAEVEAKTAAVSSDGLRPATSIGSAAAIAAQALSRARSQGSSRLSRAAGAALRHRRALAQPSSCCNDPSPCTAAPAFGTASDTGSWKGDGGPGHGPRATVPGITPPDATAVESAPADSAFGVHSGSSGTVTLKLGVTEAGSLQSVRSYGGRCVTPNEQQLEGGKGGVWTGDAAGSDALTATAVAGSGHSSGNGAAPAASGKEGKGKSLLQRARRKLQRLFS</sequence>
<dbReference type="Proteomes" id="UP000722791">
    <property type="component" value="Unassembled WGS sequence"/>
</dbReference>
<feature type="region of interest" description="Disordered" evidence="3">
    <location>
        <begin position="287"/>
        <end position="329"/>
    </location>
</feature>
<accession>A0A8J4DGI1</accession>
<dbReference type="FunFam" id="1.10.510.10:FF:000980">
    <property type="entry name" value="Predicted protein"/>
    <property type="match status" value="1"/>
</dbReference>
<reference evidence="5" key="1">
    <citation type="journal article" date="2021" name="Proc. Natl. Acad. Sci. U.S.A.">
        <title>Three genomes in the algal genus Volvox reveal the fate of a haploid sex-determining region after a transition to homothallism.</title>
        <authorList>
            <person name="Yamamoto K."/>
            <person name="Hamaji T."/>
            <person name="Kawai-Toyooka H."/>
            <person name="Matsuzaki R."/>
            <person name="Takahashi F."/>
            <person name="Nishimura Y."/>
            <person name="Kawachi M."/>
            <person name="Noguchi H."/>
            <person name="Minakuchi Y."/>
            <person name="Umen J.G."/>
            <person name="Toyoda A."/>
            <person name="Nozaki H."/>
        </authorList>
    </citation>
    <scope>NUCLEOTIDE SEQUENCE</scope>
    <source>
        <strain evidence="5">NIES-3785</strain>
    </source>
</reference>
<evidence type="ECO:0000313" key="6">
    <source>
        <dbReference type="Proteomes" id="UP000722791"/>
    </source>
</evidence>
<feature type="compositionally biased region" description="Gly residues" evidence="3">
    <location>
        <begin position="546"/>
        <end position="561"/>
    </location>
</feature>
<dbReference type="InterPro" id="IPR008271">
    <property type="entry name" value="Ser/Thr_kinase_AS"/>
</dbReference>
<feature type="domain" description="Protein kinase" evidence="4">
    <location>
        <begin position="1"/>
        <end position="183"/>
    </location>
</feature>
<name>A0A8J4DGI1_9CHLO</name>
<keyword evidence="2" id="KW-0067">ATP-binding</keyword>
<feature type="compositionally biased region" description="Low complexity" evidence="3">
    <location>
        <begin position="1227"/>
        <end position="1244"/>
    </location>
</feature>
<feature type="region of interest" description="Disordered" evidence="3">
    <location>
        <begin position="542"/>
        <end position="566"/>
    </location>
</feature>
<dbReference type="InterPro" id="IPR050117">
    <property type="entry name" value="MAPK"/>
</dbReference>
<feature type="compositionally biased region" description="Basic and acidic residues" evidence="3">
    <location>
        <begin position="290"/>
        <end position="300"/>
    </location>
</feature>
<protein>
    <recommendedName>
        <fullName evidence="4">Protein kinase domain-containing protein</fullName>
    </recommendedName>
</protein>
<feature type="region of interest" description="Disordered" evidence="3">
    <location>
        <begin position="1126"/>
        <end position="1153"/>
    </location>
</feature>
<dbReference type="Pfam" id="PF00069">
    <property type="entry name" value="Pkinase"/>
    <property type="match status" value="1"/>
</dbReference>
<dbReference type="GO" id="GO:0005524">
    <property type="term" value="F:ATP binding"/>
    <property type="evidence" value="ECO:0007669"/>
    <property type="project" value="UniProtKB-KW"/>
</dbReference>
<feature type="region of interest" description="Disordered" evidence="3">
    <location>
        <begin position="440"/>
        <end position="459"/>
    </location>
</feature>
<gene>
    <name evidence="5" type="ORF">Vretimale_4140</name>
</gene>
<comment type="caution">
    <text evidence="5">The sequence shown here is derived from an EMBL/GenBank/DDBJ whole genome shotgun (WGS) entry which is preliminary data.</text>
</comment>
<evidence type="ECO:0000256" key="1">
    <source>
        <dbReference type="ARBA" id="ARBA00022741"/>
    </source>
</evidence>
<feature type="region of interest" description="Disordered" evidence="3">
    <location>
        <begin position="1227"/>
        <end position="1265"/>
    </location>
</feature>
<feature type="compositionally biased region" description="Basic residues" evidence="3">
    <location>
        <begin position="1255"/>
        <end position="1265"/>
    </location>
</feature>
<dbReference type="AlphaFoldDB" id="A0A8J4DGI1"/>
<dbReference type="SMART" id="SM00220">
    <property type="entry name" value="S_TKc"/>
    <property type="match status" value="1"/>
</dbReference>
<organism evidence="5 6">
    <name type="scientific">Volvox reticuliferus</name>
    <dbReference type="NCBI Taxonomy" id="1737510"/>
    <lineage>
        <taxon>Eukaryota</taxon>
        <taxon>Viridiplantae</taxon>
        <taxon>Chlorophyta</taxon>
        <taxon>core chlorophytes</taxon>
        <taxon>Chlorophyceae</taxon>
        <taxon>CS clade</taxon>
        <taxon>Chlamydomonadales</taxon>
        <taxon>Volvocaceae</taxon>
        <taxon>Volvox</taxon>
    </lineage>
</organism>
<evidence type="ECO:0000256" key="2">
    <source>
        <dbReference type="ARBA" id="ARBA00022840"/>
    </source>
</evidence>
<feature type="compositionally biased region" description="Low complexity" evidence="3">
    <location>
        <begin position="304"/>
        <end position="317"/>
    </location>
</feature>
<dbReference type="SUPFAM" id="SSF56112">
    <property type="entry name" value="Protein kinase-like (PK-like)"/>
    <property type="match status" value="1"/>
</dbReference>
<keyword evidence="1" id="KW-0547">Nucleotide-binding</keyword>
<feature type="compositionally biased region" description="Low complexity" evidence="3">
    <location>
        <begin position="440"/>
        <end position="458"/>
    </location>
</feature>
<evidence type="ECO:0000259" key="4">
    <source>
        <dbReference type="PROSITE" id="PS50011"/>
    </source>
</evidence>